<evidence type="ECO:0000256" key="1">
    <source>
        <dbReference type="SAM" id="MobiDB-lite"/>
    </source>
</evidence>
<name>A0A1I6LJ59_9EURY</name>
<organism evidence="2 3">
    <name type="scientific">Halomicrobium zhouii</name>
    <dbReference type="NCBI Taxonomy" id="767519"/>
    <lineage>
        <taxon>Archaea</taxon>
        <taxon>Methanobacteriati</taxon>
        <taxon>Methanobacteriota</taxon>
        <taxon>Stenosarchaea group</taxon>
        <taxon>Halobacteria</taxon>
        <taxon>Halobacteriales</taxon>
        <taxon>Haloarculaceae</taxon>
        <taxon>Halomicrobium</taxon>
    </lineage>
</organism>
<dbReference type="EMBL" id="FOZK01000002">
    <property type="protein sequence ID" value="SFS03534.1"/>
    <property type="molecule type" value="Genomic_DNA"/>
</dbReference>
<evidence type="ECO:0000313" key="2">
    <source>
        <dbReference type="EMBL" id="SFS03534.1"/>
    </source>
</evidence>
<reference evidence="2 3" key="1">
    <citation type="submission" date="2016-10" db="EMBL/GenBank/DDBJ databases">
        <authorList>
            <person name="de Groot N.N."/>
        </authorList>
    </citation>
    <scope>NUCLEOTIDE SEQUENCE [LARGE SCALE GENOMIC DNA]</scope>
    <source>
        <strain evidence="2 3">CGMCC 1.10457</strain>
    </source>
</reference>
<proteinExistence type="predicted"/>
<gene>
    <name evidence="2" type="ORF">SAMN05216559_2798</name>
</gene>
<protein>
    <recommendedName>
        <fullName evidence="4">DUF1684 domain-containing protein</fullName>
    </recommendedName>
</protein>
<dbReference type="Gene3D" id="6.10.250.1680">
    <property type="match status" value="1"/>
</dbReference>
<dbReference type="OrthoDB" id="334216at2157"/>
<dbReference type="PANTHER" id="PTHR41913:SF1">
    <property type="entry name" value="DUF1684 DOMAIN-CONTAINING PROTEIN"/>
    <property type="match status" value="1"/>
</dbReference>
<accession>A0A1I6LJ59</accession>
<dbReference type="AlphaFoldDB" id="A0A1I6LJ59"/>
<dbReference type="Proteomes" id="UP000199062">
    <property type="component" value="Unassembled WGS sequence"/>
</dbReference>
<dbReference type="RefSeq" id="WP_089817105.1">
    <property type="nucleotide sequence ID" value="NZ_FOZK01000002.1"/>
</dbReference>
<dbReference type="PANTHER" id="PTHR41913">
    <property type="entry name" value="DUF1684 DOMAIN-CONTAINING PROTEIN"/>
    <property type="match status" value="1"/>
</dbReference>
<evidence type="ECO:0008006" key="4">
    <source>
        <dbReference type="Google" id="ProtNLM"/>
    </source>
</evidence>
<evidence type="ECO:0000313" key="3">
    <source>
        <dbReference type="Proteomes" id="UP000199062"/>
    </source>
</evidence>
<dbReference type="InterPro" id="IPR012467">
    <property type="entry name" value="DUF1684"/>
</dbReference>
<dbReference type="STRING" id="767519.SAMN05216559_2798"/>
<sequence length="180" mass="20819">MSSDWKRELREQRDAKDEFFASHPHSPVPSAERNDFDGLAYYPPEEAYRFELPLHEHDETETVTVGTSTGGESEYLRWGEFRFDVAGERVTLQAYKSDPADDRLWVPFRDETSGEATYGAGRYLDLEADSHRTDEDEWILDFNEAYNPTCAYSDEYECPLPPTENWLDVPVEAGEKVFET</sequence>
<feature type="region of interest" description="Disordered" evidence="1">
    <location>
        <begin position="16"/>
        <end position="37"/>
    </location>
</feature>
<dbReference type="Pfam" id="PF07920">
    <property type="entry name" value="DUF1684"/>
    <property type="match status" value="1"/>
</dbReference>
<keyword evidence="3" id="KW-1185">Reference proteome</keyword>